<dbReference type="OrthoDB" id="3246590at2"/>
<dbReference type="RefSeq" id="WP_147004666.1">
    <property type="nucleotide sequence ID" value="NZ_AP019844.1"/>
</dbReference>
<geneLocation type="plasmid" evidence="3">
    <name>pjmub3936p3 dna</name>
</geneLocation>
<gene>
    <name evidence="2" type="ORF">JMUB3936_p3006</name>
</gene>
<proteinExistence type="predicted"/>
<evidence type="ECO:0000313" key="2">
    <source>
        <dbReference type="EMBL" id="BBM56050.1"/>
    </source>
</evidence>
<organism evidence="2 3">
    <name type="scientific">Leptotrichia wadei</name>
    <dbReference type="NCBI Taxonomy" id="157687"/>
    <lineage>
        <taxon>Bacteria</taxon>
        <taxon>Fusobacteriati</taxon>
        <taxon>Fusobacteriota</taxon>
        <taxon>Fusobacteriia</taxon>
        <taxon>Fusobacteriales</taxon>
        <taxon>Leptotrichiaceae</taxon>
        <taxon>Leptotrichia</taxon>
    </lineage>
</organism>
<evidence type="ECO:0000256" key="1">
    <source>
        <dbReference type="SAM" id="Coils"/>
    </source>
</evidence>
<keyword evidence="1" id="KW-0175">Coiled coil</keyword>
<feature type="coiled-coil region" evidence="1">
    <location>
        <begin position="215"/>
        <end position="242"/>
    </location>
</feature>
<sequence length="551" mass="64586">MNKKIKQEKQEKEKKTDSKGRRYRNFKIVQFLQNNQTGEKLLDVEKFHKMLAMSKKVSKYAFILHDKDCLTYFQGGECKYYKDELGNKVKKEKHIHCYIAFKNACTVKSISKALGIPEGLIKVVNGGKKAETEIIRYFLHKTKEAQKALKHEYNESELVANFDFVANERKELTTEEVFDNLVDELGAMYFKATDDGSMSFADVDNELRGERFIKHLNFENVLEELMNETELSEEEMIEKLRRKVWTRWCKKIEQGEKNFIKNFDKYRDKQTILICGLGGTGKTTLAKEIAMLETDWNESKAFRVGGRGTFLDGLTPRHDVITFDDKRSYEILEGLGGRGTMLTFFDPHPTETQKFNIKYSSVTPYFDLAIVTTVEVPCQFLNGLAGTFVDKTGSFREAEDSGQIYRRFSKIVRISRRKLEIYISADRANAVADLNLYGKKRDEKKREELLEFYKFTFKNYYDLTEAIERKKEKKKCDITVVQDLLKFTEEEFVKKYKKYDKKNGNWEYIRFDASFVSNDDEDGEYKVEYKVQHLDGEEIIFYGEDDEAFPF</sequence>
<name>A0A510KWF8_9FUSO</name>
<reference evidence="2 3" key="1">
    <citation type="submission" date="2019-07" db="EMBL/GenBank/DDBJ databases">
        <title>Complete Genome Sequence of Leptotrichia wadei Strain JMUB3936.</title>
        <authorList>
            <person name="Watanabe S."/>
            <person name="Cui L."/>
        </authorList>
    </citation>
    <scope>NUCLEOTIDE SEQUENCE [LARGE SCALE GENOMIC DNA]</scope>
    <source>
        <strain evidence="2 3">JMUB3936</strain>
        <plasmid evidence="3">pjmub3936p3 dna</plasmid>
    </source>
</reference>
<keyword evidence="2" id="KW-0614">Plasmid</keyword>
<accession>A0A510KWF8</accession>
<protein>
    <recommendedName>
        <fullName evidence="4">Helicase superfamily 3 single-stranded DNA/RNA virus domain-containing protein</fullName>
    </recommendedName>
</protein>
<dbReference type="AlphaFoldDB" id="A0A510KWF8"/>
<evidence type="ECO:0000313" key="3">
    <source>
        <dbReference type="Proteomes" id="UP000321944"/>
    </source>
</evidence>
<evidence type="ECO:0008006" key="4">
    <source>
        <dbReference type="Google" id="ProtNLM"/>
    </source>
</evidence>
<dbReference type="EMBL" id="AP019844">
    <property type="protein sequence ID" value="BBM56050.1"/>
    <property type="molecule type" value="Genomic_DNA"/>
</dbReference>
<dbReference type="Gene3D" id="3.40.1310.30">
    <property type="match status" value="1"/>
</dbReference>
<dbReference type="InterPro" id="IPR027417">
    <property type="entry name" value="P-loop_NTPase"/>
</dbReference>
<dbReference type="Proteomes" id="UP000321944">
    <property type="component" value="Plasmid pJMUB3936p3"/>
</dbReference>
<dbReference type="SUPFAM" id="SSF52540">
    <property type="entry name" value="P-loop containing nucleoside triphosphate hydrolases"/>
    <property type="match status" value="2"/>
</dbReference>